<evidence type="ECO:0000313" key="1">
    <source>
        <dbReference type="EMBL" id="EEH66261.1"/>
    </source>
</evidence>
<reference evidence="1 2" key="1">
    <citation type="submission" date="2009-01" db="EMBL/GenBank/DDBJ databases">
        <authorList>
            <person name="Qin X."/>
            <person name="Bachman B."/>
            <person name="Battles P."/>
            <person name="Bell A."/>
            <person name="Bess C."/>
            <person name="Bickham C."/>
            <person name="Chaboub L."/>
            <person name="Chen D."/>
            <person name="Coyle M."/>
            <person name="Deiros D.R."/>
            <person name="Dinh H."/>
            <person name="Forbes L."/>
            <person name="Fowler G."/>
            <person name="Francisco L."/>
            <person name="Fu Q."/>
            <person name="Gubbala S."/>
            <person name="Hale W."/>
            <person name="Han Y."/>
            <person name="Hemphill L."/>
            <person name="Highlander S.K."/>
            <person name="Hirani K."/>
            <person name="Hogues M."/>
            <person name="Jackson L."/>
            <person name="Jakkamsetti A."/>
            <person name="Javaid M."/>
            <person name="Jiang H."/>
            <person name="Korchina V."/>
            <person name="Kovar C."/>
            <person name="Lara F."/>
            <person name="Lee S."/>
            <person name="Mata R."/>
            <person name="Mathew T."/>
            <person name="Moen C."/>
            <person name="Morales K."/>
            <person name="Munidasa M."/>
            <person name="Nazareth L."/>
            <person name="Ngo R."/>
            <person name="Nguyen L."/>
            <person name="Okwuonu G."/>
            <person name="Ongeri F."/>
            <person name="Patil S."/>
            <person name="Petrosino J."/>
            <person name="Pham C."/>
            <person name="Pham P."/>
            <person name="Pu L.-L."/>
            <person name="Puazo M."/>
            <person name="Raj R."/>
            <person name="Reid J."/>
            <person name="Rouhana J."/>
            <person name="Saada N."/>
            <person name="Shang Y."/>
            <person name="Simmons D."/>
            <person name="Thornton R."/>
            <person name="Warren J."/>
            <person name="Weissenberger G."/>
            <person name="Zhang J."/>
            <person name="Zhang L."/>
            <person name="Zhou C."/>
            <person name="Zhu D."/>
            <person name="Muzny D."/>
            <person name="Worley K."/>
            <person name="Gibbs R."/>
        </authorList>
    </citation>
    <scope>NUCLEOTIDE SEQUENCE [LARGE SCALE GENOMIC DNA]</scope>
    <source>
        <strain evidence="1 2">DSM 15434</strain>
    </source>
</reference>
<sequence length="40" mass="4581">MRNRPLVLAAVFLSLAGAGYAAWLRYESERMIRAPWTEVD</sequence>
<evidence type="ECO:0000313" key="2">
    <source>
        <dbReference type="Proteomes" id="UP000004778"/>
    </source>
</evidence>
<dbReference type="eggNOG" id="ENOG5031HNZ">
    <property type="taxonomic scope" value="Bacteria"/>
</dbReference>
<dbReference type="AlphaFoldDB" id="C0W4S4"/>
<keyword evidence="2" id="KW-1185">Reference proteome</keyword>
<dbReference type="EMBL" id="ACFH01000057">
    <property type="protein sequence ID" value="EEH66261.1"/>
    <property type="molecule type" value="Genomic_DNA"/>
</dbReference>
<proteinExistence type="predicted"/>
<dbReference type="Proteomes" id="UP000004778">
    <property type="component" value="Unassembled WGS sequence"/>
</dbReference>
<name>C0W4S4_9ACTO</name>
<dbReference type="RefSeq" id="WP_006547835.1">
    <property type="nucleotide sequence ID" value="NZ_DS999574.1"/>
</dbReference>
<gene>
    <name evidence="1" type="ORF">HMPREF0058_0868</name>
</gene>
<comment type="caution">
    <text evidence="1">The sequence shown here is derived from an EMBL/GenBank/DDBJ whole genome shotgun (WGS) entry which is preliminary data.</text>
</comment>
<dbReference type="STRING" id="103621.GCA_001067145_00393"/>
<accession>C0W4S4</accession>
<organism evidence="1 2">
    <name type="scientific">Actinomyces urogenitalis DSM 15434</name>
    <dbReference type="NCBI Taxonomy" id="525246"/>
    <lineage>
        <taxon>Bacteria</taxon>
        <taxon>Bacillati</taxon>
        <taxon>Actinomycetota</taxon>
        <taxon>Actinomycetes</taxon>
        <taxon>Actinomycetales</taxon>
        <taxon>Actinomycetaceae</taxon>
        <taxon>Actinomyces</taxon>
    </lineage>
</organism>
<protein>
    <submittedName>
        <fullName evidence="1">Uncharacterized protein</fullName>
    </submittedName>
</protein>
<dbReference type="HOGENOM" id="CLU_213427_4_0_11"/>
<dbReference type="GeneID" id="81709453"/>